<dbReference type="Proteomes" id="UP000663868">
    <property type="component" value="Unassembled WGS sequence"/>
</dbReference>
<gene>
    <name evidence="1" type="ORF">KXQ929_LOCUS37153</name>
</gene>
<sequence>MKLNELGILHKVVCVTTDGAHNMVGARDWTSTSTPST</sequence>
<accession>A0A819XYB6</accession>
<dbReference type="EMBL" id="CAJOBB010006045">
    <property type="protein sequence ID" value="CAF4149068.1"/>
    <property type="molecule type" value="Genomic_DNA"/>
</dbReference>
<reference evidence="1" key="1">
    <citation type="submission" date="2021-02" db="EMBL/GenBank/DDBJ databases">
        <authorList>
            <person name="Nowell W R."/>
        </authorList>
    </citation>
    <scope>NUCLEOTIDE SEQUENCE</scope>
</reference>
<comment type="caution">
    <text evidence="1">The sequence shown here is derived from an EMBL/GenBank/DDBJ whole genome shotgun (WGS) entry which is preliminary data.</text>
</comment>
<name>A0A819XYB6_9BILA</name>
<evidence type="ECO:0000313" key="2">
    <source>
        <dbReference type="Proteomes" id="UP000663868"/>
    </source>
</evidence>
<dbReference type="AlphaFoldDB" id="A0A819XYB6"/>
<evidence type="ECO:0000313" key="1">
    <source>
        <dbReference type="EMBL" id="CAF4149068.1"/>
    </source>
</evidence>
<organism evidence="1 2">
    <name type="scientific">Adineta steineri</name>
    <dbReference type="NCBI Taxonomy" id="433720"/>
    <lineage>
        <taxon>Eukaryota</taxon>
        <taxon>Metazoa</taxon>
        <taxon>Spiralia</taxon>
        <taxon>Gnathifera</taxon>
        <taxon>Rotifera</taxon>
        <taxon>Eurotatoria</taxon>
        <taxon>Bdelloidea</taxon>
        <taxon>Adinetida</taxon>
        <taxon>Adinetidae</taxon>
        <taxon>Adineta</taxon>
    </lineage>
</organism>
<feature type="non-terminal residue" evidence="1">
    <location>
        <position position="37"/>
    </location>
</feature>
<protein>
    <submittedName>
        <fullName evidence="1">Uncharacterized protein</fullName>
    </submittedName>
</protein>
<proteinExistence type="predicted"/>